<sequence length="226" mass="24947">MSTEKLAFMIGLLGSIHCIGMCGPLAFAVPVQKRGWILLVTDKLLYQLGRIAAYCSLGLMIGLIGRQIWLAGFQQGISILSGILIVLAACSRLFKFSIFKNQAFLLGPFNRAFHYALKHKANHLIIGFINGFLPCGFVYLALAGALNTNGIQNAVSYMFWFGLGTLPLMFIATLGLGFTGTVFRRKINRIVPYLMLCIGIWFILRGMTLNIPYLSPANTNEISNCR</sequence>
<dbReference type="Proteomes" id="UP001246858">
    <property type="component" value="Unassembled WGS sequence"/>
</dbReference>
<protein>
    <submittedName>
        <fullName evidence="1">Sulfite exporter TauE/SafE</fullName>
    </submittedName>
</protein>
<reference evidence="1" key="1">
    <citation type="submission" date="2023-07" db="EMBL/GenBank/DDBJ databases">
        <title>Sorghum-associated microbial communities from plants grown in Nebraska, USA.</title>
        <authorList>
            <person name="Schachtman D."/>
        </authorList>
    </citation>
    <scope>NUCLEOTIDE SEQUENCE</scope>
    <source>
        <strain evidence="1">2697</strain>
    </source>
</reference>
<evidence type="ECO:0000313" key="1">
    <source>
        <dbReference type="EMBL" id="MDR6781761.1"/>
    </source>
</evidence>
<dbReference type="EMBL" id="JAVDTF010000001">
    <property type="protein sequence ID" value="MDR6781761.1"/>
    <property type="molecule type" value="Genomic_DNA"/>
</dbReference>
<accession>A0ACC6KRC2</accession>
<name>A0ACC6KRC2_9SPHI</name>
<keyword evidence="2" id="KW-1185">Reference proteome</keyword>
<organism evidence="1 2">
    <name type="scientific">Pedobacter africanus</name>
    <dbReference type="NCBI Taxonomy" id="151894"/>
    <lineage>
        <taxon>Bacteria</taxon>
        <taxon>Pseudomonadati</taxon>
        <taxon>Bacteroidota</taxon>
        <taxon>Sphingobacteriia</taxon>
        <taxon>Sphingobacteriales</taxon>
        <taxon>Sphingobacteriaceae</taxon>
        <taxon>Pedobacter</taxon>
    </lineage>
</organism>
<gene>
    <name evidence="1" type="ORF">J2X78_000313</name>
</gene>
<comment type="caution">
    <text evidence="1">The sequence shown here is derived from an EMBL/GenBank/DDBJ whole genome shotgun (WGS) entry which is preliminary data.</text>
</comment>
<proteinExistence type="predicted"/>
<evidence type="ECO:0000313" key="2">
    <source>
        <dbReference type="Proteomes" id="UP001246858"/>
    </source>
</evidence>